<dbReference type="SUPFAM" id="SSF52540">
    <property type="entry name" value="P-loop containing nucleoside triphosphate hydrolases"/>
    <property type="match status" value="1"/>
</dbReference>
<feature type="domain" description="ABC transporter" evidence="4">
    <location>
        <begin position="5"/>
        <end position="236"/>
    </location>
</feature>
<dbReference type="InterPro" id="IPR050763">
    <property type="entry name" value="ABC_transporter_ATP-binding"/>
</dbReference>
<reference evidence="5 6" key="1">
    <citation type="journal article" date="2022" name="Nat. Microbiol.">
        <title>The microbiome of a bacterivorous marine choanoflagellate contains a resource-demanding obligate bacterial associate.</title>
        <authorList>
            <person name="Needham D.M."/>
            <person name="Poirier C."/>
            <person name="Bachy C."/>
            <person name="George E.E."/>
            <person name="Wilken S."/>
            <person name="Yung C.C.M."/>
            <person name="Limardo A.J."/>
            <person name="Morando M."/>
            <person name="Sudek L."/>
            <person name="Malmstrom R.R."/>
            <person name="Keeling P.J."/>
            <person name="Santoro A.E."/>
            <person name="Worden A.Z."/>
        </authorList>
    </citation>
    <scope>NUCLEOTIDE SEQUENCE [LARGE SCALE GENOMIC DNA]</scope>
    <source>
        <strain evidence="5 6">Comchoano-2</strain>
    </source>
</reference>
<keyword evidence="6" id="KW-1185">Reference proteome</keyword>
<keyword evidence="2" id="KW-0547">Nucleotide-binding</keyword>
<dbReference type="Gene3D" id="3.40.50.300">
    <property type="entry name" value="P-loop containing nucleotide triphosphate hydrolases"/>
    <property type="match status" value="1"/>
</dbReference>
<organism evidence="5 6">
    <name type="scientific">Candidatus Synchoanobacter obligatus</name>
    <dbReference type="NCBI Taxonomy" id="2919597"/>
    <lineage>
        <taxon>Bacteria</taxon>
        <taxon>Pseudomonadati</taxon>
        <taxon>Pseudomonadota</taxon>
        <taxon>Gammaproteobacteria</taxon>
        <taxon>Candidatus Comchoanobacterales</taxon>
        <taxon>Candidatus Comchoanobacteraceae</taxon>
        <taxon>Candidatus Synchoanobacter</taxon>
    </lineage>
</organism>
<name>A0ABT1L563_9GAMM</name>
<dbReference type="CDD" id="cd03263">
    <property type="entry name" value="ABC_subfamily_A"/>
    <property type="match status" value="1"/>
</dbReference>
<gene>
    <name evidence="5" type="ORF">MKS91_02900</name>
</gene>
<keyword evidence="3 5" id="KW-0067">ATP-binding</keyword>
<sequence>MVSAIEIRDLHKAYAKGTKALDGVSLNIKQGEFFALLGLNGAGKTTLISILVGLVRASSGAVKIFGHDVADDPYMAKRLIGVVPQELNINVFNTVREVMFNHGGFYGLSKVDINQRYEVVLDDLGLLHKRDSMVKELSGGMKRRVLLARALMIEPKVLILDEPTAGVDVDLRQDVWDLLEKINKKGTTILLTTHYMEEAEYLCDSLAILHDGKIIDQGHKDDLLLSDQSRHLVLHLQSEIDTLYEQDYIQAVAKDSKTIELTLQPGADLAAYLQKIESSGKKIGYVSSPKSRLEQYFRSQTT</sequence>
<evidence type="ECO:0000313" key="5">
    <source>
        <dbReference type="EMBL" id="MCP8352234.1"/>
    </source>
</evidence>
<evidence type="ECO:0000256" key="3">
    <source>
        <dbReference type="ARBA" id="ARBA00022840"/>
    </source>
</evidence>
<dbReference type="GO" id="GO:0005524">
    <property type="term" value="F:ATP binding"/>
    <property type="evidence" value="ECO:0007669"/>
    <property type="project" value="UniProtKB-KW"/>
</dbReference>
<protein>
    <submittedName>
        <fullName evidence="5">ABC transporter ATP-binding protein</fullName>
    </submittedName>
</protein>
<dbReference type="InterPro" id="IPR027417">
    <property type="entry name" value="P-loop_NTPase"/>
</dbReference>
<dbReference type="EMBL" id="JAKUDN010000002">
    <property type="protein sequence ID" value="MCP8352234.1"/>
    <property type="molecule type" value="Genomic_DNA"/>
</dbReference>
<dbReference type="SMART" id="SM00382">
    <property type="entry name" value="AAA"/>
    <property type="match status" value="1"/>
</dbReference>
<dbReference type="InterPro" id="IPR003439">
    <property type="entry name" value="ABC_transporter-like_ATP-bd"/>
</dbReference>
<accession>A0ABT1L563</accession>
<evidence type="ECO:0000313" key="6">
    <source>
        <dbReference type="Proteomes" id="UP001320768"/>
    </source>
</evidence>
<evidence type="ECO:0000259" key="4">
    <source>
        <dbReference type="PROSITE" id="PS50893"/>
    </source>
</evidence>
<evidence type="ECO:0000256" key="1">
    <source>
        <dbReference type="ARBA" id="ARBA00022448"/>
    </source>
</evidence>
<dbReference type="PROSITE" id="PS50893">
    <property type="entry name" value="ABC_TRANSPORTER_2"/>
    <property type="match status" value="1"/>
</dbReference>
<dbReference type="PANTHER" id="PTHR42711:SF15">
    <property type="entry name" value="ABC-TYPE MULTIDRUG TRANSPORT SYSTEM, ATPASE COMPONENT"/>
    <property type="match status" value="1"/>
</dbReference>
<dbReference type="InterPro" id="IPR017871">
    <property type="entry name" value="ABC_transporter-like_CS"/>
</dbReference>
<dbReference type="PANTHER" id="PTHR42711">
    <property type="entry name" value="ABC TRANSPORTER ATP-BINDING PROTEIN"/>
    <property type="match status" value="1"/>
</dbReference>
<comment type="caution">
    <text evidence="5">The sequence shown here is derived from an EMBL/GenBank/DDBJ whole genome shotgun (WGS) entry which is preliminary data.</text>
</comment>
<dbReference type="PROSITE" id="PS00211">
    <property type="entry name" value="ABC_TRANSPORTER_1"/>
    <property type="match status" value="1"/>
</dbReference>
<dbReference type="InterPro" id="IPR003593">
    <property type="entry name" value="AAA+_ATPase"/>
</dbReference>
<dbReference type="Pfam" id="PF00005">
    <property type="entry name" value="ABC_tran"/>
    <property type="match status" value="1"/>
</dbReference>
<keyword evidence="1" id="KW-0813">Transport</keyword>
<dbReference type="RefSeq" id="WP_258569342.1">
    <property type="nucleotide sequence ID" value="NZ_JAKUDN010000002.1"/>
</dbReference>
<dbReference type="Proteomes" id="UP001320768">
    <property type="component" value="Unassembled WGS sequence"/>
</dbReference>
<proteinExistence type="predicted"/>
<evidence type="ECO:0000256" key="2">
    <source>
        <dbReference type="ARBA" id="ARBA00022741"/>
    </source>
</evidence>